<proteinExistence type="predicted"/>
<dbReference type="InterPro" id="IPR052561">
    <property type="entry name" value="ComplexI_Subunit1"/>
</dbReference>
<feature type="transmembrane region" description="Helical" evidence="5">
    <location>
        <begin position="66"/>
        <end position="88"/>
    </location>
</feature>
<dbReference type="InterPro" id="IPR001694">
    <property type="entry name" value="NADH_UbQ_OxRdtase_su1/FPO"/>
</dbReference>
<dbReference type="PATRIC" id="fig|1609559.3.peg.2051"/>
<comment type="subcellular location">
    <subcellularLocation>
        <location evidence="1">Membrane</location>
        <topology evidence="1">Multi-pass membrane protein</topology>
    </subcellularLocation>
</comment>
<sequence length="321" mass="35462">MNLVYALLGLLGLYIYVSVMSLLFAGIDRKLVARMQRRIGPPILQPFYDFLKLVSKETIIPNTANFMFKVAPVLMLATTIALLAYTPFGFAPLFATKGDIIVFIYLLTLADFFLVIGVMSSGSPYGRIGASREVAMLVSREPAMMLGVFAVMWGISKFGVQKPFSLSSLYEHNIWELGPMAWVAGAILVYVFMSWLASEIEAGFFNIPEAEQEIAEGTLVEYSGRYLAIIKLAESMKEFIAASLVVAVLFPWQLNMPGIQGYIVNLLIHTLKVFIVLFVAKTIFRTVTGRLKISQAVNLLWTRVFAASVIGALILAMGVSL</sequence>
<evidence type="ECO:0000256" key="3">
    <source>
        <dbReference type="ARBA" id="ARBA00022989"/>
    </source>
</evidence>
<feature type="transmembrane region" description="Helical" evidence="5">
    <location>
        <begin position="6"/>
        <end position="27"/>
    </location>
</feature>
<evidence type="ECO:0000313" key="6">
    <source>
        <dbReference type="EMBL" id="AMM54770.1"/>
    </source>
</evidence>
<keyword evidence="4 5" id="KW-0472">Membrane</keyword>
<dbReference type="OrthoDB" id="15253at2157"/>
<gene>
    <name evidence="6" type="ORF">TQ32_09925</name>
</gene>
<feature type="transmembrane region" description="Helical" evidence="5">
    <location>
        <begin position="239"/>
        <end position="256"/>
    </location>
</feature>
<evidence type="ECO:0000313" key="7">
    <source>
        <dbReference type="Proteomes" id="UP000070587"/>
    </source>
</evidence>
<dbReference type="GeneID" id="28492158"/>
<feature type="transmembrane region" description="Helical" evidence="5">
    <location>
        <begin position="262"/>
        <end position="284"/>
    </location>
</feature>
<dbReference type="KEGG" id="pyc:TQ32_09925"/>
<protein>
    <submittedName>
        <fullName evidence="6">CO-induced hydrogenase subunit K</fullName>
    </submittedName>
</protein>
<keyword evidence="2 5" id="KW-0812">Transmembrane</keyword>
<reference evidence="6 7" key="2">
    <citation type="journal article" date="2016" name="Int. J. Syst. Evol. Microbiol.">
        <title>Pyrococcus kukulkanii sp. nov., a hyperthermophilic, piezophilic archaeon isolated from a deep-sea hydrothermal vent.</title>
        <authorList>
            <person name="Callac N."/>
            <person name="Oger P."/>
            <person name="Lesongeur F."/>
            <person name="Rattray J.E."/>
            <person name="Vannier P."/>
            <person name="Michoud G."/>
            <person name="Beauverger M."/>
            <person name="Gayet N."/>
            <person name="Rouxel O."/>
            <person name="Jebbar M."/>
            <person name="Godfroy A."/>
        </authorList>
    </citation>
    <scope>NUCLEOTIDE SEQUENCE [LARGE SCALE GENOMIC DNA]</scope>
    <source>
        <strain evidence="6 7">NCB100</strain>
    </source>
</reference>
<feature type="transmembrane region" description="Helical" evidence="5">
    <location>
        <begin position="100"/>
        <end position="122"/>
    </location>
</feature>
<feature type="transmembrane region" description="Helical" evidence="5">
    <location>
        <begin position="296"/>
        <end position="319"/>
    </location>
</feature>
<dbReference type="PANTHER" id="PTHR43359:SF1">
    <property type="entry name" value="FORMATE HYDROGENLYASE SUBUNIT 4-RELATED"/>
    <property type="match status" value="1"/>
</dbReference>
<dbReference type="PANTHER" id="PTHR43359">
    <property type="entry name" value="FORMATE HYDROGENLYASE SUBUNIT 4"/>
    <property type="match status" value="1"/>
</dbReference>
<organism evidence="6 7">
    <name type="scientific">Pyrococcus kukulkanii</name>
    <dbReference type="NCBI Taxonomy" id="1609559"/>
    <lineage>
        <taxon>Archaea</taxon>
        <taxon>Methanobacteriati</taxon>
        <taxon>Methanobacteriota</taxon>
        <taxon>Thermococci</taxon>
        <taxon>Thermococcales</taxon>
        <taxon>Thermococcaceae</taxon>
        <taxon>Pyrococcus</taxon>
    </lineage>
</organism>
<evidence type="ECO:0000256" key="4">
    <source>
        <dbReference type="ARBA" id="ARBA00023136"/>
    </source>
</evidence>
<dbReference type="EMBL" id="CP010835">
    <property type="protein sequence ID" value="AMM54770.1"/>
    <property type="molecule type" value="Genomic_DNA"/>
</dbReference>
<dbReference type="STRING" id="1609559.TQ32_09925"/>
<reference evidence="7" key="1">
    <citation type="submission" date="2015-02" db="EMBL/GenBank/DDBJ databases">
        <title>Pyrococcus kukulkanii sp. nov., a novel hyperthermophilic archaeon isolated from a deep-sea hydrothermal vent at the Guaymas Basin.</title>
        <authorList>
            <person name="Oger P.M."/>
            <person name="Callac N."/>
            <person name="Jebbar M."/>
            <person name="Godfroy A."/>
        </authorList>
    </citation>
    <scope>NUCLEOTIDE SEQUENCE [LARGE SCALE GENOMIC DNA]</scope>
    <source>
        <strain evidence="7">NCB100</strain>
    </source>
</reference>
<accession>A0A127BBQ5</accession>
<feature type="transmembrane region" description="Helical" evidence="5">
    <location>
        <begin position="180"/>
        <end position="197"/>
    </location>
</feature>
<dbReference type="RefSeq" id="WP_068324129.1">
    <property type="nucleotide sequence ID" value="NZ_CP010835.1"/>
</dbReference>
<dbReference type="AlphaFoldDB" id="A0A127BBQ5"/>
<evidence type="ECO:0000256" key="5">
    <source>
        <dbReference type="SAM" id="Phobius"/>
    </source>
</evidence>
<keyword evidence="3 5" id="KW-1133">Transmembrane helix</keyword>
<feature type="transmembrane region" description="Helical" evidence="5">
    <location>
        <begin position="143"/>
        <end position="160"/>
    </location>
</feature>
<dbReference type="Proteomes" id="UP000070587">
    <property type="component" value="Chromosome"/>
</dbReference>
<evidence type="ECO:0000256" key="1">
    <source>
        <dbReference type="ARBA" id="ARBA00004141"/>
    </source>
</evidence>
<name>A0A127BBQ5_9EURY</name>
<evidence type="ECO:0000256" key="2">
    <source>
        <dbReference type="ARBA" id="ARBA00022692"/>
    </source>
</evidence>
<dbReference type="Pfam" id="PF00146">
    <property type="entry name" value="NADHdh"/>
    <property type="match status" value="1"/>
</dbReference>
<dbReference type="GO" id="GO:0005886">
    <property type="term" value="C:plasma membrane"/>
    <property type="evidence" value="ECO:0007669"/>
    <property type="project" value="TreeGrafter"/>
</dbReference>